<dbReference type="eggNOG" id="COG2188">
    <property type="taxonomic scope" value="Bacteria"/>
</dbReference>
<evidence type="ECO:0000256" key="3">
    <source>
        <dbReference type="ARBA" id="ARBA00023163"/>
    </source>
</evidence>
<dbReference type="CDD" id="cd07377">
    <property type="entry name" value="WHTH_GntR"/>
    <property type="match status" value="1"/>
</dbReference>
<dbReference type="SUPFAM" id="SSF64288">
    <property type="entry name" value="Chorismate lyase-like"/>
    <property type="match status" value="1"/>
</dbReference>
<evidence type="ECO:0000256" key="2">
    <source>
        <dbReference type="ARBA" id="ARBA00023125"/>
    </source>
</evidence>
<protein>
    <submittedName>
        <fullName evidence="5">Transcriptional regulator</fullName>
    </submittedName>
</protein>
<dbReference type="STRING" id="646529.Desaci_1201"/>
<gene>
    <name evidence="5" type="ordered locus">Desaci_1201</name>
</gene>
<dbReference type="Pfam" id="PF00392">
    <property type="entry name" value="GntR"/>
    <property type="match status" value="1"/>
</dbReference>
<dbReference type="GO" id="GO:0003700">
    <property type="term" value="F:DNA-binding transcription factor activity"/>
    <property type="evidence" value="ECO:0007669"/>
    <property type="project" value="InterPro"/>
</dbReference>
<dbReference type="AlphaFoldDB" id="I4D359"/>
<dbReference type="InterPro" id="IPR028978">
    <property type="entry name" value="Chorismate_lyase_/UTRA_dom_sf"/>
</dbReference>
<evidence type="ECO:0000313" key="5">
    <source>
        <dbReference type="EMBL" id="AFM40233.1"/>
    </source>
</evidence>
<dbReference type="PROSITE" id="PS50949">
    <property type="entry name" value="HTH_GNTR"/>
    <property type="match status" value="1"/>
</dbReference>
<dbReference type="Gene3D" id="3.40.1410.10">
    <property type="entry name" value="Chorismate lyase-like"/>
    <property type="match status" value="1"/>
</dbReference>
<dbReference type="GO" id="GO:0003677">
    <property type="term" value="F:DNA binding"/>
    <property type="evidence" value="ECO:0007669"/>
    <property type="project" value="UniProtKB-KW"/>
</dbReference>
<name>I4D359_DESAJ</name>
<dbReference type="SMART" id="SM00866">
    <property type="entry name" value="UTRA"/>
    <property type="match status" value="1"/>
</dbReference>
<keyword evidence="1" id="KW-0805">Transcription regulation</keyword>
<dbReference type="InterPro" id="IPR000524">
    <property type="entry name" value="Tscrpt_reg_HTH_GntR"/>
</dbReference>
<dbReference type="InterPro" id="IPR036390">
    <property type="entry name" value="WH_DNA-bd_sf"/>
</dbReference>
<feature type="domain" description="HTH gntR-type" evidence="4">
    <location>
        <begin position="17"/>
        <end position="85"/>
    </location>
</feature>
<dbReference type="SMART" id="SM00345">
    <property type="entry name" value="HTH_GNTR"/>
    <property type="match status" value="1"/>
</dbReference>
<reference evidence="5 6" key="1">
    <citation type="journal article" date="2012" name="J. Bacteriol.">
        <title>Complete genome sequences of Desulfosporosinus orientis DSM765T, Desulfosporosinus youngiae DSM17734T, Desulfosporosinus meridiei DSM13257T, and Desulfosporosinus acidiphilus DSM22704T.</title>
        <authorList>
            <person name="Pester M."/>
            <person name="Brambilla E."/>
            <person name="Alazard D."/>
            <person name="Rattei T."/>
            <person name="Weinmaier T."/>
            <person name="Han J."/>
            <person name="Lucas S."/>
            <person name="Lapidus A."/>
            <person name="Cheng J.F."/>
            <person name="Goodwin L."/>
            <person name="Pitluck S."/>
            <person name="Peters L."/>
            <person name="Ovchinnikova G."/>
            <person name="Teshima H."/>
            <person name="Detter J.C."/>
            <person name="Han C.S."/>
            <person name="Tapia R."/>
            <person name="Land M.L."/>
            <person name="Hauser L."/>
            <person name="Kyrpides N.C."/>
            <person name="Ivanova N.N."/>
            <person name="Pagani I."/>
            <person name="Huntmann M."/>
            <person name="Wei C.L."/>
            <person name="Davenport K.W."/>
            <person name="Daligault H."/>
            <person name="Chain P.S."/>
            <person name="Chen A."/>
            <person name="Mavromatis K."/>
            <person name="Markowitz V."/>
            <person name="Szeto E."/>
            <person name="Mikhailova N."/>
            <person name="Pati A."/>
            <person name="Wagner M."/>
            <person name="Woyke T."/>
            <person name="Ollivier B."/>
            <person name="Klenk H.P."/>
            <person name="Spring S."/>
            <person name="Loy A."/>
        </authorList>
    </citation>
    <scope>NUCLEOTIDE SEQUENCE [LARGE SCALE GENOMIC DNA]</scope>
    <source>
        <strain evidence="6">DSM 22704 / JCM 16185 / SJ4</strain>
    </source>
</reference>
<dbReference type="PRINTS" id="PR00035">
    <property type="entry name" value="HTHGNTR"/>
</dbReference>
<dbReference type="Pfam" id="PF07702">
    <property type="entry name" value="UTRA"/>
    <property type="match status" value="1"/>
</dbReference>
<dbReference type="HOGENOM" id="CLU_063236_8_2_9"/>
<dbReference type="PANTHER" id="PTHR44846:SF1">
    <property type="entry name" value="MANNOSYL-D-GLYCERATE TRANSPORT_METABOLISM SYSTEM REPRESSOR MNGR-RELATED"/>
    <property type="match status" value="1"/>
</dbReference>
<dbReference type="KEGG" id="dai:Desaci_1201"/>
<dbReference type="InterPro" id="IPR036388">
    <property type="entry name" value="WH-like_DNA-bd_sf"/>
</dbReference>
<dbReference type="SUPFAM" id="SSF46785">
    <property type="entry name" value="Winged helix' DNA-binding domain"/>
    <property type="match status" value="1"/>
</dbReference>
<dbReference type="GO" id="GO:0045892">
    <property type="term" value="P:negative regulation of DNA-templated transcription"/>
    <property type="evidence" value="ECO:0007669"/>
    <property type="project" value="TreeGrafter"/>
</dbReference>
<dbReference type="EMBL" id="CP003639">
    <property type="protein sequence ID" value="AFM40233.1"/>
    <property type="molecule type" value="Genomic_DNA"/>
</dbReference>
<dbReference type="RefSeq" id="WP_014826240.1">
    <property type="nucleotide sequence ID" value="NC_018068.1"/>
</dbReference>
<dbReference type="Proteomes" id="UP000002892">
    <property type="component" value="Chromosome"/>
</dbReference>
<dbReference type="PANTHER" id="PTHR44846">
    <property type="entry name" value="MANNOSYL-D-GLYCERATE TRANSPORT/METABOLISM SYSTEM REPRESSOR MNGR-RELATED"/>
    <property type="match status" value="1"/>
</dbReference>
<dbReference type="InterPro" id="IPR011663">
    <property type="entry name" value="UTRA"/>
</dbReference>
<dbReference type="InterPro" id="IPR050679">
    <property type="entry name" value="Bact_HTH_transcr_reg"/>
</dbReference>
<sequence length="255" mass="29143">MFLVSREEIAIDKNSVIPIYYQLFKLLEGQIRRGDLKPGESLPTENDIATCYEISRMTVRRAISELVAAGMVYAQQGKGTFVATPKLDNIVFELNDFNQEINQRGLNYKTTLLEAKIIRANEELKSKFQIQEENKRFLFFRTVLSAENERLSYEVKYTIYSKSKPILESELKDPSLPGLIAAHTEYVPVSSKKVLQVASCSQEEAAILGIPPYAPVFLIEQTIFDSDLKPVGWSKAVYRGDRYKLTSYDGWYKKD</sequence>
<keyword evidence="3" id="KW-0804">Transcription</keyword>
<evidence type="ECO:0000256" key="1">
    <source>
        <dbReference type="ARBA" id="ARBA00023015"/>
    </source>
</evidence>
<accession>I4D359</accession>
<dbReference type="Gene3D" id="1.10.10.10">
    <property type="entry name" value="Winged helix-like DNA-binding domain superfamily/Winged helix DNA-binding domain"/>
    <property type="match status" value="1"/>
</dbReference>
<organism evidence="5 6">
    <name type="scientific">Desulfosporosinus acidiphilus (strain DSM 22704 / JCM 16185 / SJ4)</name>
    <dbReference type="NCBI Taxonomy" id="646529"/>
    <lineage>
        <taxon>Bacteria</taxon>
        <taxon>Bacillati</taxon>
        <taxon>Bacillota</taxon>
        <taxon>Clostridia</taxon>
        <taxon>Eubacteriales</taxon>
        <taxon>Desulfitobacteriaceae</taxon>
        <taxon>Desulfosporosinus</taxon>
    </lineage>
</organism>
<evidence type="ECO:0000313" key="6">
    <source>
        <dbReference type="Proteomes" id="UP000002892"/>
    </source>
</evidence>
<proteinExistence type="predicted"/>
<evidence type="ECO:0000259" key="4">
    <source>
        <dbReference type="PROSITE" id="PS50949"/>
    </source>
</evidence>
<keyword evidence="2" id="KW-0238">DNA-binding</keyword>
<keyword evidence="6" id="KW-1185">Reference proteome</keyword>
<dbReference type="FunFam" id="1.10.10.10:FF:000079">
    <property type="entry name" value="GntR family transcriptional regulator"/>
    <property type="match status" value="1"/>
</dbReference>